<dbReference type="InterPro" id="IPR002698">
    <property type="entry name" value="FTHF_cligase"/>
</dbReference>
<proteinExistence type="predicted"/>
<accession>A0A7C3UVY7</accession>
<name>A0A7C3UVY7_UNCW3</name>
<dbReference type="GO" id="GO:0005737">
    <property type="term" value="C:cytoplasm"/>
    <property type="evidence" value="ECO:0007669"/>
    <property type="project" value="TreeGrafter"/>
</dbReference>
<keyword evidence="1" id="KW-0436">Ligase</keyword>
<protein>
    <submittedName>
        <fullName evidence="1">5-formyltetrahydrofolate cyclo-ligase</fullName>
    </submittedName>
</protein>
<dbReference type="EMBL" id="DTMQ01000013">
    <property type="protein sequence ID" value="HGE98822.1"/>
    <property type="molecule type" value="Genomic_DNA"/>
</dbReference>
<dbReference type="PANTHER" id="PTHR13017">
    <property type="entry name" value="5-FORMYLTETRAHYDROFOLATE CYCLO-LIGASE-RELATED"/>
    <property type="match status" value="1"/>
</dbReference>
<organism evidence="1">
    <name type="scientific">candidate division WOR-3 bacterium</name>
    <dbReference type="NCBI Taxonomy" id="2052148"/>
    <lineage>
        <taxon>Bacteria</taxon>
        <taxon>Bacteria division WOR-3</taxon>
    </lineage>
</organism>
<sequence>MTKEEIRRKVWQYMEENDLVTFPRPCFGRIPNFKGSELASQRLLSIPEFIKARGVFSAPDGVLKFARRIVLSEGKALIVALPHITGFLEIKGKELKDKAITISNFRRYGQPPKTEIEIFLQGSVAVDRKGNRLGKGRGYGDKEYQLLKAIGLIRKRPIVMTIVHDCQVFEDFSDLSEPHDIKVDYILTPTQTIKIT</sequence>
<reference evidence="1" key="1">
    <citation type="journal article" date="2020" name="mSystems">
        <title>Genome- and Community-Level Interaction Insights into Carbon Utilization and Element Cycling Functions of Hydrothermarchaeota in Hydrothermal Sediment.</title>
        <authorList>
            <person name="Zhou Z."/>
            <person name="Liu Y."/>
            <person name="Xu W."/>
            <person name="Pan J."/>
            <person name="Luo Z.H."/>
            <person name="Li M."/>
        </authorList>
    </citation>
    <scope>NUCLEOTIDE SEQUENCE [LARGE SCALE GENOMIC DNA]</scope>
    <source>
        <strain evidence="1">SpSt-906</strain>
    </source>
</reference>
<comment type="caution">
    <text evidence="1">The sequence shown here is derived from an EMBL/GenBank/DDBJ whole genome shotgun (WGS) entry which is preliminary data.</text>
</comment>
<dbReference type="Pfam" id="PF01812">
    <property type="entry name" value="5-FTHF_cyc-lig"/>
    <property type="match status" value="1"/>
</dbReference>
<evidence type="ECO:0000313" key="1">
    <source>
        <dbReference type="EMBL" id="HGE98822.1"/>
    </source>
</evidence>
<dbReference type="AlphaFoldDB" id="A0A7C3UVY7"/>
<dbReference type="InterPro" id="IPR037171">
    <property type="entry name" value="NagB/RpiA_transferase-like"/>
</dbReference>
<dbReference type="PANTHER" id="PTHR13017:SF0">
    <property type="entry name" value="METHENYLTETRAHYDROFOLATE SYNTHASE DOMAIN-CONTAINING PROTEIN"/>
    <property type="match status" value="1"/>
</dbReference>
<dbReference type="Gene3D" id="3.40.50.10420">
    <property type="entry name" value="NagB/RpiA/CoA transferase-like"/>
    <property type="match status" value="1"/>
</dbReference>
<dbReference type="SUPFAM" id="SSF100950">
    <property type="entry name" value="NagB/RpiA/CoA transferase-like"/>
    <property type="match status" value="1"/>
</dbReference>
<gene>
    <name evidence="1" type="ORF">ENX07_01955</name>
</gene>
<dbReference type="GO" id="GO:0016874">
    <property type="term" value="F:ligase activity"/>
    <property type="evidence" value="ECO:0007669"/>
    <property type="project" value="UniProtKB-KW"/>
</dbReference>
<dbReference type="InterPro" id="IPR024185">
    <property type="entry name" value="FTHF_cligase-like_sf"/>
</dbReference>